<protein>
    <recommendedName>
        <fullName evidence="1">Transposase Tc1-like domain-containing protein</fullName>
    </recommendedName>
</protein>
<dbReference type="Proteomes" id="UP000054359">
    <property type="component" value="Unassembled WGS sequence"/>
</dbReference>
<keyword evidence="3" id="KW-1185">Reference proteome</keyword>
<dbReference type="InterPro" id="IPR002492">
    <property type="entry name" value="Transposase_Tc1-like"/>
</dbReference>
<gene>
    <name evidence="2" type="ORF">X975_20488</name>
</gene>
<dbReference type="GO" id="GO:0015074">
    <property type="term" value="P:DNA integration"/>
    <property type="evidence" value="ECO:0007669"/>
    <property type="project" value="InterPro"/>
</dbReference>
<accession>A0A087T4M0</accession>
<dbReference type="GO" id="GO:0003677">
    <property type="term" value="F:DNA binding"/>
    <property type="evidence" value="ECO:0007669"/>
    <property type="project" value="InterPro"/>
</dbReference>
<dbReference type="EMBL" id="KK113382">
    <property type="protein sequence ID" value="KFM60059.1"/>
    <property type="molecule type" value="Genomic_DNA"/>
</dbReference>
<organism evidence="2 3">
    <name type="scientific">Stegodyphus mimosarum</name>
    <name type="common">African social velvet spider</name>
    <dbReference type="NCBI Taxonomy" id="407821"/>
    <lineage>
        <taxon>Eukaryota</taxon>
        <taxon>Metazoa</taxon>
        <taxon>Ecdysozoa</taxon>
        <taxon>Arthropoda</taxon>
        <taxon>Chelicerata</taxon>
        <taxon>Arachnida</taxon>
        <taxon>Araneae</taxon>
        <taxon>Araneomorphae</taxon>
        <taxon>Entelegynae</taxon>
        <taxon>Eresoidea</taxon>
        <taxon>Eresidae</taxon>
        <taxon>Stegodyphus</taxon>
    </lineage>
</organism>
<evidence type="ECO:0000313" key="2">
    <source>
        <dbReference type="EMBL" id="KFM60059.1"/>
    </source>
</evidence>
<proteinExistence type="predicted"/>
<dbReference type="AlphaFoldDB" id="A0A087T4M0"/>
<name>A0A087T4M0_STEMI</name>
<feature type="non-terminal residue" evidence="2">
    <location>
        <position position="135"/>
    </location>
</feature>
<evidence type="ECO:0000313" key="3">
    <source>
        <dbReference type="Proteomes" id="UP000054359"/>
    </source>
</evidence>
<dbReference type="InterPro" id="IPR036388">
    <property type="entry name" value="WH-like_DNA-bd_sf"/>
</dbReference>
<dbReference type="OrthoDB" id="4843387at2759"/>
<reference evidence="2 3" key="1">
    <citation type="submission" date="2013-11" db="EMBL/GenBank/DDBJ databases">
        <title>Genome sequencing of Stegodyphus mimosarum.</title>
        <authorList>
            <person name="Bechsgaard J."/>
        </authorList>
    </citation>
    <scope>NUCLEOTIDE SEQUENCE [LARGE SCALE GENOMIC DNA]</scope>
</reference>
<dbReference type="Gene3D" id="1.10.10.10">
    <property type="entry name" value="Winged helix-like DNA-binding domain superfamily/Winged helix DNA-binding domain"/>
    <property type="match status" value="1"/>
</dbReference>
<dbReference type="OMA" id="CRNEPRV"/>
<dbReference type="GO" id="GO:0006313">
    <property type="term" value="P:DNA transposition"/>
    <property type="evidence" value="ECO:0007669"/>
    <property type="project" value="InterPro"/>
</dbReference>
<feature type="domain" description="Transposase Tc1-like" evidence="1">
    <location>
        <begin position="69"/>
        <end position="133"/>
    </location>
</feature>
<dbReference type="Pfam" id="PF01498">
    <property type="entry name" value="HTH_Tnp_Tc3_2"/>
    <property type="match status" value="1"/>
</dbReference>
<sequence>MPRNGELSYFENVSIRDYKNDQSSREICSKLNYPNSTVACVIQKWKVNDGCRNEPRVDRPTKLGVKDRQMLSREIRKNRTQPMAHILQEFQQAAGSVVLMSTIRNKTHLLGFLGRAAAHKPLITKSNNAARLNMV</sequence>
<evidence type="ECO:0000259" key="1">
    <source>
        <dbReference type="Pfam" id="PF01498"/>
    </source>
</evidence>